<dbReference type="EMBL" id="BLKX01000001">
    <property type="protein sequence ID" value="GFG79222.1"/>
    <property type="molecule type" value="Genomic_DNA"/>
</dbReference>
<sequence length="75" mass="7761">MQNSEGGALGTDVPVAPDVVAIAANAGDSAVLDLNHQAAHGFTQRAGMQVAAVYGAGHSITVLRYCWYQKGYKGL</sequence>
<protein>
    <submittedName>
        <fullName evidence="1">Uncharacterized protein</fullName>
    </submittedName>
</protein>
<dbReference type="Proteomes" id="UP000465240">
    <property type="component" value="Unassembled WGS sequence"/>
</dbReference>
<name>A0ABQ1C4J1_9MYCO</name>
<keyword evidence="2" id="KW-1185">Reference proteome</keyword>
<evidence type="ECO:0000313" key="2">
    <source>
        <dbReference type="Proteomes" id="UP000465240"/>
    </source>
</evidence>
<gene>
    <name evidence="1" type="ORF">MPRG_24980</name>
</gene>
<accession>A0ABQ1C4J1</accession>
<comment type="caution">
    <text evidence="1">The sequence shown here is derived from an EMBL/GenBank/DDBJ whole genome shotgun (WGS) entry which is preliminary data.</text>
</comment>
<reference evidence="1 2" key="1">
    <citation type="journal article" date="2019" name="Emerg. Microbes Infect.">
        <title>Comprehensive subspecies identification of 175 nontuberculous mycobacteria species based on 7547 genomic profiles.</title>
        <authorList>
            <person name="Matsumoto Y."/>
            <person name="Kinjo T."/>
            <person name="Motooka D."/>
            <person name="Nabeya D."/>
            <person name="Jung N."/>
            <person name="Uechi K."/>
            <person name="Horii T."/>
            <person name="Iida T."/>
            <person name="Fujita J."/>
            <person name="Nakamura S."/>
        </authorList>
    </citation>
    <scope>NUCLEOTIDE SEQUENCE [LARGE SCALE GENOMIC DNA]</scope>
    <source>
        <strain evidence="1 2">JCM 18565</strain>
    </source>
</reference>
<proteinExistence type="predicted"/>
<organism evidence="1 2">
    <name type="scientific">Mycobacterium paragordonae</name>
    <dbReference type="NCBI Taxonomy" id="1389713"/>
    <lineage>
        <taxon>Bacteria</taxon>
        <taxon>Bacillati</taxon>
        <taxon>Actinomycetota</taxon>
        <taxon>Actinomycetes</taxon>
        <taxon>Mycobacteriales</taxon>
        <taxon>Mycobacteriaceae</taxon>
        <taxon>Mycobacterium</taxon>
    </lineage>
</organism>
<evidence type="ECO:0000313" key="1">
    <source>
        <dbReference type="EMBL" id="GFG79222.1"/>
    </source>
</evidence>